<sequence length="76" mass="7738">MTFSLSPGFAIALLLAVATGFYVNHRSVNPETRRGDVATAIGVAAAVFMALALLLSGSTAGTQDAPDSGSRSQRSP</sequence>
<evidence type="ECO:0008006" key="4">
    <source>
        <dbReference type="Google" id="ProtNLM"/>
    </source>
</evidence>
<evidence type="ECO:0000313" key="3">
    <source>
        <dbReference type="Proteomes" id="UP001183607"/>
    </source>
</evidence>
<reference evidence="3" key="1">
    <citation type="submission" date="2023-07" db="EMBL/GenBank/DDBJ databases">
        <title>30 novel species of actinomycetes from the DSMZ collection.</title>
        <authorList>
            <person name="Nouioui I."/>
        </authorList>
    </citation>
    <scope>NUCLEOTIDE SEQUENCE [LARGE SCALE GENOMIC DNA]</scope>
    <source>
        <strain evidence="3">DSM 41982</strain>
    </source>
</reference>
<dbReference type="RefSeq" id="WP_043254275.1">
    <property type="nucleotide sequence ID" value="NZ_JAVRER010000004.1"/>
</dbReference>
<keyword evidence="1" id="KW-1133">Transmembrane helix</keyword>
<keyword evidence="1" id="KW-0812">Transmembrane</keyword>
<protein>
    <recommendedName>
        <fullName evidence="4">DUF4190 domain-containing protein</fullName>
    </recommendedName>
</protein>
<evidence type="ECO:0000313" key="2">
    <source>
        <dbReference type="EMBL" id="MDT0414626.1"/>
    </source>
</evidence>
<organism evidence="2 3">
    <name type="scientific">Streptomyces evansiae</name>
    <dbReference type="NCBI Taxonomy" id="3075535"/>
    <lineage>
        <taxon>Bacteria</taxon>
        <taxon>Bacillati</taxon>
        <taxon>Actinomycetota</taxon>
        <taxon>Actinomycetes</taxon>
        <taxon>Kitasatosporales</taxon>
        <taxon>Streptomycetaceae</taxon>
        <taxon>Streptomyces</taxon>
    </lineage>
</organism>
<keyword evidence="1" id="KW-0472">Membrane</keyword>
<feature type="transmembrane region" description="Helical" evidence="1">
    <location>
        <begin position="37"/>
        <end position="56"/>
    </location>
</feature>
<proteinExistence type="predicted"/>
<dbReference type="EMBL" id="JAVRER010000004">
    <property type="protein sequence ID" value="MDT0414626.1"/>
    <property type="molecule type" value="Genomic_DNA"/>
</dbReference>
<evidence type="ECO:0000256" key="1">
    <source>
        <dbReference type="SAM" id="Phobius"/>
    </source>
</evidence>
<gene>
    <name evidence="2" type="ORF">RM574_03915</name>
</gene>
<dbReference type="AlphaFoldDB" id="A0ABD5E0V1"/>
<comment type="caution">
    <text evidence="2">The sequence shown here is derived from an EMBL/GenBank/DDBJ whole genome shotgun (WGS) entry which is preliminary data.</text>
</comment>
<name>A0ABD5E0V1_9ACTN</name>
<dbReference type="Proteomes" id="UP001183607">
    <property type="component" value="Unassembled WGS sequence"/>
</dbReference>
<feature type="transmembrane region" description="Helical" evidence="1">
    <location>
        <begin position="6"/>
        <end position="25"/>
    </location>
</feature>
<accession>A0ABD5E0V1</accession>